<keyword evidence="2" id="KW-0813">Transport</keyword>
<keyword evidence="6 9" id="KW-0472">Membrane</keyword>
<reference evidence="10 11" key="1">
    <citation type="submission" date="2019-07" db="EMBL/GenBank/DDBJ databases">
        <title>Whole genome shotgun sequence of Reyranella soli NBRC 108950.</title>
        <authorList>
            <person name="Hosoyama A."/>
            <person name="Uohara A."/>
            <person name="Ohji S."/>
            <person name="Ichikawa N."/>
        </authorList>
    </citation>
    <scope>NUCLEOTIDE SEQUENCE [LARGE SCALE GENOMIC DNA]</scope>
    <source>
        <strain evidence="10 11">NBRC 108950</strain>
    </source>
</reference>
<evidence type="ECO:0000313" key="11">
    <source>
        <dbReference type="Proteomes" id="UP000321058"/>
    </source>
</evidence>
<dbReference type="Proteomes" id="UP000321058">
    <property type="component" value="Unassembled WGS sequence"/>
</dbReference>
<feature type="transmembrane region" description="Helical" evidence="9">
    <location>
        <begin position="223"/>
        <end position="246"/>
    </location>
</feature>
<gene>
    <name evidence="10" type="ORF">RSO01_56120</name>
</gene>
<feature type="transmembrane region" description="Helical" evidence="9">
    <location>
        <begin position="190"/>
        <end position="211"/>
    </location>
</feature>
<evidence type="ECO:0000313" key="10">
    <source>
        <dbReference type="EMBL" id="GEP58446.1"/>
    </source>
</evidence>
<feature type="transmembrane region" description="Helical" evidence="9">
    <location>
        <begin position="154"/>
        <end position="178"/>
    </location>
</feature>
<keyword evidence="3 9" id="KW-0812">Transmembrane</keyword>
<evidence type="ECO:0000256" key="8">
    <source>
        <dbReference type="SAM" id="MobiDB-lite"/>
    </source>
</evidence>
<accession>A0A512NHP8</accession>
<dbReference type="RefSeq" id="WP_246158873.1">
    <property type="nucleotide sequence ID" value="NZ_BKAJ01000100.1"/>
</dbReference>
<dbReference type="AlphaFoldDB" id="A0A512NHP8"/>
<dbReference type="EMBL" id="BKAJ01000100">
    <property type="protein sequence ID" value="GEP58446.1"/>
    <property type="molecule type" value="Genomic_DNA"/>
</dbReference>
<feature type="transmembrane region" description="Helical" evidence="9">
    <location>
        <begin position="330"/>
        <end position="353"/>
    </location>
</feature>
<keyword evidence="5" id="KW-0406">Ion transport</keyword>
<dbReference type="NCBIfam" id="NF003640">
    <property type="entry name" value="PRK05277.1"/>
    <property type="match status" value="1"/>
</dbReference>
<dbReference type="PANTHER" id="PTHR45711:SF6">
    <property type="entry name" value="CHLORIDE CHANNEL PROTEIN"/>
    <property type="match status" value="1"/>
</dbReference>
<evidence type="ECO:0000256" key="7">
    <source>
        <dbReference type="ARBA" id="ARBA00023214"/>
    </source>
</evidence>
<feature type="transmembrane region" description="Helical" evidence="9">
    <location>
        <begin position="14"/>
        <end position="36"/>
    </location>
</feature>
<evidence type="ECO:0000256" key="2">
    <source>
        <dbReference type="ARBA" id="ARBA00022448"/>
    </source>
</evidence>
<dbReference type="InterPro" id="IPR001807">
    <property type="entry name" value="ClC"/>
</dbReference>
<evidence type="ECO:0000256" key="6">
    <source>
        <dbReference type="ARBA" id="ARBA00023136"/>
    </source>
</evidence>
<evidence type="ECO:0000256" key="4">
    <source>
        <dbReference type="ARBA" id="ARBA00022989"/>
    </source>
</evidence>
<evidence type="ECO:0000256" key="1">
    <source>
        <dbReference type="ARBA" id="ARBA00004141"/>
    </source>
</evidence>
<dbReference type="PRINTS" id="PR00762">
    <property type="entry name" value="CLCHANNEL"/>
</dbReference>
<dbReference type="SUPFAM" id="SSF81340">
    <property type="entry name" value="Clc chloride channel"/>
    <property type="match status" value="1"/>
</dbReference>
<dbReference type="Gene3D" id="1.10.3080.10">
    <property type="entry name" value="Clc chloride channel"/>
    <property type="match status" value="1"/>
</dbReference>
<name>A0A512NHP8_9HYPH</name>
<feature type="transmembrane region" description="Helical" evidence="9">
    <location>
        <begin position="266"/>
        <end position="285"/>
    </location>
</feature>
<organism evidence="10 11">
    <name type="scientific">Reyranella soli</name>
    <dbReference type="NCBI Taxonomy" id="1230389"/>
    <lineage>
        <taxon>Bacteria</taxon>
        <taxon>Pseudomonadati</taxon>
        <taxon>Pseudomonadota</taxon>
        <taxon>Alphaproteobacteria</taxon>
        <taxon>Hyphomicrobiales</taxon>
        <taxon>Reyranellaceae</taxon>
        <taxon>Reyranella</taxon>
    </lineage>
</organism>
<feature type="transmembrane region" description="Helical" evidence="9">
    <location>
        <begin position="306"/>
        <end position="324"/>
    </location>
</feature>
<evidence type="ECO:0000256" key="5">
    <source>
        <dbReference type="ARBA" id="ARBA00023065"/>
    </source>
</evidence>
<dbReference type="Pfam" id="PF00654">
    <property type="entry name" value="Voltage_CLC"/>
    <property type="match status" value="1"/>
</dbReference>
<proteinExistence type="predicted"/>
<feature type="transmembrane region" description="Helical" evidence="9">
    <location>
        <begin position="56"/>
        <end position="75"/>
    </location>
</feature>
<dbReference type="PANTHER" id="PTHR45711">
    <property type="entry name" value="CHLORIDE CHANNEL PROTEIN"/>
    <property type="match status" value="1"/>
</dbReference>
<feature type="region of interest" description="Disordered" evidence="8">
    <location>
        <begin position="440"/>
        <end position="461"/>
    </location>
</feature>
<protein>
    <submittedName>
        <fullName evidence="10">ClC family H(+)/Cl(-) exchange transporter</fullName>
    </submittedName>
</protein>
<feature type="transmembrane region" description="Helical" evidence="9">
    <location>
        <begin position="360"/>
        <end position="381"/>
    </location>
</feature>
<keyword evidence="4 9" id="KW-1133">Transmembrane helix</keyword>
<dbReference type="GO" id="GO:0005247">
    <property type="term" value="F:voltage-gated chloride channel activity"/>
    <property type="evidence" value="ECO:0007669"/>
    <property type="project" value="TreeGrafter"/>
</dbReference>
<evidence type="ECO:0000256" key="3">
    <source>
        <dbReference type="ARBA" id="ARBA00022692"/>
    </source>
</evidence>
<comment type="subcellular location">
    <subcellularLocation>
        <location evidence="1">Membrane</location>
        <topology evidence="1">Multi-pass membrane protein</topology>
    </subcellularLocation>
</comment>
<feature type="transmembrane region" description="Helical" evidence="9">
    <location>
        <begin position="401"/>
        <end position="424"/>
    </location>
</feature>
<sequence>MSVDGGHRRITNRLFYWMAGGCGFATGVVGAAFHLAVDRLLQWPHWLADRLGTGPLTIAAGAGVAALAITLAYLLTRYIAPETAGSGVPEVEGAMEGVREVRWRRVLPVKFVGGVLSLSAGLVGGREGPTIHIGASIGAALAEWLRLDKLDFHALLAAGAAAGLASAFNAPLAAVLFVIEETRRQFRYTFRSYVAVIVASAASAFGMELVGGTAPQFRIDTDALPLVMLPLFMVLGAALGVLGLAFNKTLLMALDWRAKAFARVPILYAVIVGAAIGALAFVMPMSVSGGERLIAEMPVADLPLKMLALIAVVRFVGTMASYPVGVPAGIFSPMLTLATTVGLIFGLLVEMALERSSFPVPPLTGAAFAVAAMGGLFSSTIRAPLVGVVLAVELTGAFELILPLMVTCVTAHVVAQVLGGRPIYEVLFERSERLAGRMPSVRSAVTSSPVGIDDPPRSETR</sequence>
<dbReference type="InterPro" id="IPR014743">
    <property type="entry name" value="Cl-channel_core"/>
</dbReference>
<dbReference type="GO" id="GO:0005886">
    <property type="term" value="C:plasma membrane"/>
    <property type="evidence" value="ECO:0007669"/>
    <property type="project" value="TreeGrafter"/>
</dbReference>
<dbReference type="CDD" id="cd01031">
    <property type="entry name" value="EriC"/>
    <property type="match status" value="1"/>
</dbReference>
<comment type="caution">
    <text evidence="10">The sequence shown here is derived from an EMBL/GenBank/DDBJ whole genome shotgun (WGS) entry which is preliminary data.</text>
</comment>
<evidence type="ECO:0000256" key="9">
    <source>
        <dbReference type="SAM" id="Phobius"/>
    </source>
</evidence>
<keyword evidence="11" id="KW-1185">Reference proteome</keyword>
<keyword evidence="7" id="KW-0868">Chloride</keyword>